<dbReference type="AlphaFoldDB" id="C8P6R0"/>
<dbReference type="NCBIfam" id="TIGR00112">
    <property type="entry name" value="proC"/>
    <property type="match status" value="1"/>
</dbReference>
<dbReference type="STRING" id="525309.HMPREF0494_1004"/>
<dbReference type="Pfam" id="PF14748">
    <property type="entry name" value="P5CR_dimer"/>
    <property type="match status" value="1"/>
</dbReference>
<evidence type="ECO:0000256" key="6">
    <source>
        <dbReference type="HAMAP-Rule" id="MF_01925"/>
    </source>
</evidence>
<keyword evidence="6 8" id="KW-0028">Amino-acid biosynthesis</keyword>
<keyword evidence="14" id="KW-1185">Reference proteome</keyword>
<dbReference type="Proteomes" id="UP000003675">
    <property type="component" value="Unassembled WGS sequence"/>
</dbReference>
<evidence type="ECO:0000256" key="5">
    <source>
        <dbReference type="ARBA" id="ARBA00058118"/>
    </source>
</evidence>
<dbReference type="InterPro" id="IPR029036">
    <property type="entry name" value="P5CR_dimer"/>
</dbReference>
<evidence type="ECO:0000313" key="12">
    <source>
        <dbReference type="EMBL" id="KRK60943.1"/>
    </source>
</evidence>
<dbReference type="EC" id="1.5.1.2" evidence="6 7"/>
<dbReference type="InterPro" id="IPR000304">
    <property type="entry name" value="Pyrroline-COOH_reductase"/>
</dbReference>
<evidence type="ECO:0000259" key="10">
    <source>
        <dbReference type="Pfam" id="PF14748"/>
    </source>
</evidence>
<comment type="similarity">
    <text evidence="1 6 8">Belongs to the pyrroline-5-carboxylate reductase family.</text>
</comment>
<evidence type="ECO:0000313" key="11">
    <source>
        <dbReference type="EMBL" id="EEW53848.1"/>
    </source>
</evidence>
<dbReference type="OrthoDB" id="9805754at2"/>
<evidence type="ECO:0000313" key="13">
    <source>
        <dbReference type="Proteomes" id="UP000003675"/>
    </source>
</evidence>
<evidence type="ECO:0000259" key="9">
    <source>
        <dbReference type="Pfam" id="PF03807"/>
    </source>
</evidence>
<dbReference type="InterPro" id="IPR028939">
    <property type="entry name" value="P5C_Rdtase_cat_N"/>
</dbReference>
<feature type="domain" description="Pyrroline-5-carboxylate reductase catalytic N-terminal" evidence="9">
    <location>
        <begin position="2"/>
        <end position="94"/>
    </location>
</feature>
<dbReference type="GO" id="GO:0055129">
    <property type="term" value="P:L-proline biosynthetic process"/>
    <property type="evidence" value="ECO:0007669"/>
    <property type="project" value="UniProtKB-UniRule"/>
</dbReference>
<evidence type="ECO:0000256" key="2">
    <source>
        <dbReference type="ARBA" id="ARBA00022650"/>
    </source>
</evidence>
<dbReference type="InterPro" id="IPR053790">
    <property type="entry name" value="P5CR-like_CS"/>
</dbReference>
<comment type="caution">
    <text evidence="11">The sequence shown here is derived from an EMBL/GenBank/DDBJ whole genome shotgun (WGS) entry which is preliminary data.</text>
</comment>
<feature type="domain" description="Pyrroline-5-carboxylate reductase dimerisation" evidence="10">
    <location>
        <begin position="156"/>
        <end position="253"/>
    </location>
</feature>
<evidence type="ECO:0000256" key="1">
    <source>
        <dbReference type="ARBA" id="ARBA00005525"/>
    </source>
</evidence>
<dbReference type="Gene3D" id="1.10.3730.10">
    <property type="entry name" value="ProC C-terminal domain-like"/>
    <property type="match status" value="1"/>
</dbReference>
<keyword evidence="4 6" id="KW-0560">Oxidoreductase</keyword>
<comment type="subcellular location">
    <subcellularLocation>
        <location evidence="6">Cytoplasm</location>
    </subcellularLocation>
</comment>
<comment type="catalytic activity">
    <reaction evidence="6 8">
        <text>L-proline + NADP(+) = (S)-1-pyrroline-5-carboxylate + NADPH + 2 H(+)</text>
        <dbReference type="Rhea" id="RHEA:14109"/>
        <dbReference type="ChEBI" id="CHEBI:15378"/>
        <dbReference type="ChEBI" id="CHEBI:17388"/>
        <dbReference type="ChEBI" id="CHEBI:57783"/>
        <dbReference type="ChEBI" id="CHEBI:58349"/>
        <dbReference type="ChEBI" id="CHEBI:60039"/>
        <dbReference type="EC" id="1.5.1.2"/>
    </reaction>
</comment>
<dbReference type="InterPro" id="IPR036291">
    <property type="entry name" value="NAD(P)-bd_dom_sf"/>
</dbReference>
<comment type="catalytic activity">
    <reaction evidence="6">
        <text>L-proline + NAD(+) = (S)-1-pyrroline-5-carboxylate + NADH + 2 H(+)</text>
        <dbReference type="Rhea" id="RHEA:14105"/>
        <dbReference type="ChEBI" id="CHEBI:15378"/>
        <dbReference type="ChEBI" id="CHEBI:17388"/>
        <dbReference type="ChEBI" id="CHEBI:57540"/>
        <dbReference type="ChEBI" id="CHEBI:57945"/>
        <dbReference type="ChEBI" id="CHEBI:60039"/>
        <dbReference type="EC" id="1.5.1.2"/>
    </reaction>
</comment>
<sequence>MKIAVVGVGHMGSAIIKGLLSQAENHVIGMNPVNPRVSKFAQEEGFHLVNSCEEVVSKKPAVVIVTTPAKVTLTVLKQLAGLPAHTVIISAAAGVHLAEIAAIFPANPLAAIIPNIPVAVNAGTIGLSLGPNVMAPAFDKISQVLNPLGEVIRVPESQLDIVGVIGGCGPAFVDVFMDALSDAGVKYGLDRSTAYQLAASMVTGSGQLALRTGLTPAQLRDQVTSPGGTTIRGVEALEKAGFRYAVIDAVNKANG</sequence>
<reference evidence="11 13" key="1">
    <citation type="submission" date="2009-09" db="EMBL/GenBank/DDBJ databases">
        <authorList>
            <person name="Qin X."/>
            <person name="Bachman B."/>
            <person name="Battles P."/>
            <person name="Bell A."/>
            <person name="Bess C."/>
            <person name="Bickham C."/>
            <person name="Chaboub L."/>
            <person name="Chen D."/>
            <person name="Coyle M."/>
            <person name="Deiros D.R."/>
            <person name="Dinh H."/>
            <person name="Forbes L."/>
            <person name="Fowler G."/>
            <person name="Francisco L."/>
            <person name="Fu Q."/>
            <person name="Gubbala S."/>
            <person name="Hale W."/>
            <person name="Han Y."/>
            <person name="Hemphill L."/>
            <person name="Highlander S.K."/>
            <person name="Hirani K."/>
            <person name="Hogues M."/>
            <person name="Jackson L."/>
            <person name="Jakkamsetti A."/>
            <person name="Javaid M."/>
            <person name="Jiang H."/>
            <person name="Korchina V."/>
            <person name="Kovar C."/>
            <person name="Lara F."/>
            <person name="Lee S."/>
            <person name="Mata R."/>
            <person name="Mathew T."/>
            <person name="Moen C."/>
            <person name="Morales K."/>
            <person name="Munidasa M."/>
            <person name="Nazareth L."/>
            <person name="Ngo R."/>
            <person name="Nguyen L."/>
            <person name="Okwuonu G."/>
            <person name="Ongeri F."/>
            <person name="Patil S."/>
            <person name="Petrosino J."/>
            <person name="Pham C."/>
            <person name="Pham P."/>
            <person name="Pu L.-L."/>
            <person name="Puazo M."/>
            <person name="Raj R."/>
            <person name="Reid J."/>
            <person name="Rouhana J."/>
            <person name="Saada N."/>
            <person name="Shang Y."/>
            <person name="Simmons D."/>
            <person name="Thornton R."/>
            <person name="Warren J."/>
            <person name="Weissenberger G."/>
            <person name="Zhang J."/>
            <person name="Zhang L."/>
            <person name="Zhou C."/>
            <person name="Zhu D."/>
            <person name="Muzny D."/>
            <person name="Worley K."/>
            <person name="Gibbs R."/>
        </authorList>
    </citation>
    <scope>NUCLEOTIDE SEQUENCE [LARGE SCALE GENOMIC DNA]</scope>
    <source>
        <strain evidence="11 13">DSM 16041</strain>
    </source>
</reference>
<dbReference type="PIRSF" id="PIRSF000193">
    <property type="entry name" value="Pyrrol-5-carb_rd"/>
    <property type="match status" value="1"/>
</dbReference>
<dbReference type="EMBL" id="ACLL01000023">
    <property type="protein sequence ID" value="EEW53848.1"/>
    <property type="molecule type" value="Genomic_DNA"/>
</dbReference>
<dbReference type="GO" id="GO:0004735">
    <property type="term" value="F:pyrroline-5-carboxylate reductase activity"/>
    <property type="evidence" value="ECO:0007669"/>
    <property type="project" value="UniProtKB-UniRule"/>
</dbReference>
<dbReference type="PANTHER" id="PTHR11645:SF0">
    <property type="entry name" value="PYRROLINE-5-CARBOXYLATE REDUCTASE 3"/>
    <property type="match status" value="1"/>
</dbReference>
<dbReference type="HOGENOM" id="CLU_042344_3_1_9"/>
<dbReference type="Pfam" id="PF03807">
    <property type="entry name" value="F420_oxidored"/>
    <property type="match status" value="1"/>
</dbReference>
<dbReference type="Gene3D" id="3.40.50.720">
    <property type="entry name" value="NAD(P)-binding Rossmann-like Domain"/>
    <property type="match status" value="1"/>
</dbReference>
<comment type="pathway">
    <text evidence="6 8">Amino-acid biosynthesis; L-proline biosynthesis; L-proline from L-glutamate 5-semialdehyde: step 1/1.</text>
</comment>
<dbReference type="GO" id="GO:0005737">
    <property type="term" value="C:cytoplasm"/>
    <property type="evidence" value="ECO:0007669"/>
    <property type="project" value="UniProtKB-SubCell"/>
</dbReference>
<keyword evidence="6" id="KW-0963">Cytoplasm</keyword>
<dbReference type="PANTHER" id="PTHR11645">
    <property type="entry name" value="PYRROLINE-5-CARBOXYLATE REDUCTASE"/>
    <property type="match status" value="1"/>
</dbReference>
<evidence type="ECO:0000256" key="4">
    <source>
        <dbReference type="ARBA" id="ARBA00023002"/>
    </source>
</evidence>
<dbReference type="Proteomes" id="UP000051883">
    <property type="component" value="Unassembled WGS sequence"/>
</dbReference>
<evidence type="ECO:0000256" key="3">
    <source>
        <dbReference type="ARBA" id="ARBA00022857"/>
    </source>
</evidence>
<gene>
    <name evidence="6 11" type="primary">proC</name>
    <name evidence="12" type="ORF">FC31_GL000135</name>
    <name evidence="11" type="ORF">HMPREF0494_1004</name>
</gene>
<protein>
    <recommendedName>
        <fullName evidence="6 7">Pyrroline-5-carboxylate reductase</fullName>
        <shortName evidence="6">P5C reductase</shortName>
        <shortName evidence="6">P5CR</shortName>
        <ecNumber evidence="6 7">1.5.1.2</ecNumber>
    </recommendedName>
    <alternativeName>
        <fullName evidence="6">PCA reductase</fullName>
    </alternativeName>
</protein>
<dbReference type="eggNOG" id="COG0345">
    <property type="taxonomic scope" value="Bacteria"/>
</dbReference>
<dbReference type="EMBL" id="AZDK01000001">
    <property type="protein sequence ID" value="KRK60943.1"/>
    <property type="molecule type" value="Genomic_DNA"/>
</dbReference>
<dbReference type="RefSeq" id="WP_007124288.1">
    <property type="nucleotide sequence ID" value="NZ_AZDK01000001.1"/>
</dbReference>
<proteinExistence type="inferred from homology"/>
<evidence type="ECO:0000256" key="7">
    <source>
        <dbReference type="NCBIfam" id="TIGR00112"/>
    </source>
</evidence>
<dbReference type="InterPro" id="IPR008927">
    <property type="entry name" value="6-PGluconate_DH-like_C_sf"/>
</dbReference>
<keyword evidence="3 6" id="KW-0521">NADP</keyword>
<dbReference type="PROSITE" id="PS00521">
    <property type="entry name" value="P5CR"/>
    <property type="match status" value="1"/>
</dbReference>
<accession>C8P6R0</accession>
<keyword evidence="2 6" id="KW-0641">Proline biosynthesis</keyword>
<reference evidence="12 14" key="2">
    <citation type="journal article" date="2015" name="Genome Announc.">
        <title>Expanding the biotechnology potential of lactobacilli through comparative genomics of 213 strains and associated genera.</title>
        <authorList>
            <person name="Sun Z."/>
            <person name="Harris H.M."/>
            <person name="McCann A."/>
            <person name="Guo C."/>
            <person name="Argimon S."/>
            <person name="Zhang W."/>
            <person name="Yang X."/>
            <person name="Jeffery I.B."/>
            <person name="Cooney J.C."/>
            <person name="Kagawa T.F."/>
            <person name="Liu W."/>
            <person name="Song Y."/>
            <person name="Salvetti E."/>
            <person name="Wrobel A."/>
            <person name="Rasinkangas P."/>
            <person name="Parkhill J."/>
            <person name="Rea M.C."/>
            <person name="O'Sullivan O."/>
            <person name="Ritari J."/>
            <person name="Douillard F.P."/>
            <person name="Paul Ross R."/>
            <person name="Yang R."/>
            <person name="Briner A.E."/>
            <person name="Felis G.E."/>
            <person name="de Vos W.M."/>
            <person name="Barrangou R."/>
            <person name="Klaenhammer T.R."/>
            <person name="Caufield P.W."/>
            <person name="Cui Y."/>
            <person name="Zhang H."/>
            <person name="O'Toole P.W."/>
        </authorList>
    </citation>
    <scope>NUCLEOTIDE SEQUENCE [LARGE SCALE GENOMIC DNA]</scope>
    <source>
        <strain evidence="12 14">DSM 16041</strain>
    </source>
</reference>
<evidence type="ECO:0000313" key="14">
    <source>
        <dbReference type="Proteomes" id="UP000051883"/>
    </source>
</evidence>
<dbReference type="PATRIC" id="fig|525309.8.peg.142"/>
<dbReference type="HAMAP" id="MF_01925">
    <property type="entry name" value="P5C_reductase"/>
    <property type="match status" value="1"/>
</dbReference>
<dbReference type="FunFam" id="1.10.3730.10:FF:000001">
    <property type="entry name" value="Pyrroline-5-carboxylate reductase"/>
    <property type="match status" value="1"/>
</dbReference>
<evidence type="ECO:0000256" key="8">
    <source>
        <dbReference type="RuleBase" id="RU003903"/>
    </source>
</evidence>
<comment type="function">
    <text evidence="5 6">Catalyzes the reduction of 1-pyrroline-5-carboxylate (PCA) to L-proline.</text>
</comment>
<dbReference type="SUPFAM" id="SSF48179">
    <property type="entry name" value="6-phosphogluconate dehydrogenase C-terminal domain-like"/>
    <property type="match status" value="1"/>
</dbReference>
<name>C8P6R0_9LACO</name>
<dbReference type="SUPFAM" id="SSF51735">
    <property type="entry name" value="NAD(P)-binding Rossmann-fold domains"/>
    <property type="match status" value="1"/>
</dbReference>
<dbReference type="UniPathway" id="UPA00098">
    <property type="reaction ID" value="UER00361"/>
</dbReference>
<organism evidence="11 13">
    <name type="scientific">Limosilactobacillus antri DSM 16041</name>
    <dbReference type="NCBI Taxonomy" id="525309"/>
    <lineage>
        <taxon>Bacteria</taxon>
        <taxon>Bacillati</taxon>
        <taxon>Bacillota</taxon>
        <taxon>Bacilli</taxon>
        <taxon>Lactobacillales</taxon>
        <taxon>Lactobacillaceae</taxon>
        <taxon>Limosilactobacillus</taxon>
    </lineage>
</organism>